<evidence type="ECO:0000256" key="10">
    <source>
        <dbReference type="ARBA" id="ARBA00023034"/>
    </source>
</evidence>
<comment type="subcellular location">
    <subcellularLocation>
        <location evidence="1 13">Golgi apparatus membrane</location>
        <topology evidence="1 13">Single-pass type II membrane protein</topology>
    </subcellularLocation>
</comment>
<accession>A0AAV2RPM9</accession>
<evidence type="ECO:0000256" key="1">
    <source>
        <dbReference type="ARBA" id="ARBA00004323"/>
    </source>
</evidence>
<dbReference type="GO" id="GO:0030145">
    <property type="term" value="F:manganese ion binding"/>
    <property type="evidence" value="ECO:0007669"/>
    <property type="project" value="UniProtKB-UniRule"/>
</dbReference>
<dbReference type="Gene3D" id="3.90.550.10">
    <property type="entry name" value="Spore Coat Polysaccharide Biosynthesis Protein SpsA, Chain A"/>
    <property type="match status" value="1"/>
</dbReference>
<evidence type="ECO:0000313" key="17">
    <source>
        <dbReference type="Proteomes" id="UP001497623"/>
    </source>
</evidence>
<dbReference type="Proteomes" id="UP001497623">
    <property type="component" value="Unassembled WGS sequence"/>
</dbReference>
<dbReference type="GO" id="GO:0000139">
    <property type="term" value="C:Golgi membrane"/>
    <property type="evidence" value="ECO:0007669"/>
    <property type="project" value="UniProtKB-SubCell"/>
</dbReference>
<dbReference type="GO" id="GO:0016266">
    <property type="term" value="P:protein O-linked glycosylation via N-acetyl-galactosamine"/>
    <property type="evidence" value="ECO:0007669"/>
    <property type="project" value="TreeGrafter"/>
</dbReference>
<evidence type="ECO:0000256" key="12">
    <source>
        <dbReference type="ARBA" id="ARBA00023211"/>
    </source>
</evidence>
<evidence type="ECO:0000256" key="8">
    <source>
        <dbReference type="ARBA" id="ARBA00022968"/>
    </source>
</evidence>
<keyword evidence="4 13" id="KW-0328">Glycosyltransferase</keyword>
<dbReference type="PANTHER" id="PTHR46396">
    <property type="entry name" value="PROTEIN O-LINKED-MANNOSE BETA-1,2-N-ACETYLGLUCOSAMINYLTRANSFERASE 1"/>
    <property type="match status" value="1"/>
</dbReference>
<evidence type="ECO:0000256" key="3">
    <source>
        <dbReference type="ARBA" id="ARBA00006492"/>
    </source>
</evidence>
<keyword evidence="6" id="KW-0812">Transmembrane</keyword>
<sequence length="674" mass="75645">MCGVIMLARNLQVFLSGAVVASTMAFKTTGETAIMTTTTEDDNTDDDMYFSISGLSSTSAASLNVSLPGVPEIFSWQSIDESETLNLTEHDGLVMSVFHEDTGEILLTRTFQTWSAYAHAQDLVWWLGRVQTGRLVVLMIKQGGTYGLEAAYPTLRKLGSLLVGHTPPRALWIWIFVNGGQTISETLHPVTLWWVKPPTRPPISLYTHGIYVKKVNEENTNPEDLRVVKNYFCEKHGAMGKICDISTTQVSPLHAVEKESEFGVVISAGGRVQYLANAIEHLLLCPELTINNIVVALSIDFKSGIPNPSAISLLKSYGIRYSIVNTPDIPSINHRLFQFYRGVWRVALATFPLSKYLVFLDEDVSVSKTWMYTLLHAAPTLDVDSSLWCISGTGAAHPDIFHDPKVLLRADKQAGWGFLVRADDVHMAVESWPDDSNVSVLYDTYLHFEVGQGRECIYPSMARARHYGVGINTIGYLHQRYFLDLPLYDGPPVQLTPINQLIKDSYEMRIDTRIKSATPITQDPCTKDFLQILFPGSSSQDYILYFILSSTKTVAWTMLAECLGAWPYNLDGHHNWMWELPQSWGGSLFLVGVPASPYSRYRPKGYTIWPPNNEDSFFDKQERFSQSLYPKPVVRTGDGIYSDLFKLNDKTVFNQTNNVNILQLQSQLDASFLV</sequence>
<comment type="cofactor">
    <cofactor evidence="13">
        <name>Mn(2+)</name>
        <dbReference type="ChEBI" id="CHEBI:29035"/>
    </cofactor>
    <text evidence="13">The cofactor is mostly bound to the substrate.</text>
</comment>
<comment type="similarity">
    <text evidence="3 13">Belongs to the glycosyltransferase 13 family.</text>
</comment>
<keyword evidence="5" id="KW-0808">Transferase</keyword>
<evidence type="ECO:0000313" key="16">
    <source>
        <dbReference type="EMBL" id="CAL4129378.1"/>
    </source>
</evidence>
<dbReference type="EMBL" id="CAXKWB010026042">
    <property type="protein sequence ID" value="CAL4129378.1"/>
    <property type="molecule type" value="Genomic_DNA"/>
</dbReference>
<keyword evidence="17" id="KW-1185">Reference proteome</keyword>
<gene>
    <name evidence="16" type="ORF">MNOR_LOCUS26293</name>
</gene>
<evidence type="ECO:0000256" key="4">
    <source>
        <dbReference type="ARBA" id="ARBA00022676"/>
    </source>
</evidence>
<keyword evidence="14" id="KW-0732">Signal</keyword>
<evidence type="ECO:0000256" key="5">
    <source>
        <dbReference type="ARBA" id="ARBA00022679"/>
    </source>
</evidence>
<keyword evidence="9" id="KW-1133">Transmembrane helix</keyword>
<dbReference type="InterPro" id="IPR029044">
    <property type="entry name" value="Nucleotide-diphossugar_trans"/>
</dbReference>
<dbReference type="SUPFAM" id="SSF53448">
    <property type="entry name" value="Nucleotide-diphospho-sugar transferases"/>
    <property type="match status" value="1"/>
</dbReference>
<keyword evidence="10 13" id="KW-0333">Golgi apparatus</keyword>
<proteinExistence type="inferred from homology"/>
<dbReference type="AlphaFoldDB" id="A0AAV2RPM9"/>
<reference evidence="16 17" key="1">
    <citation type="submission" date="2024-05" db="EMBL/GenBank/DDBJ databases">
        <authorList>
            <person name="Wallberg A."/>
        </authorList>
    </citation>
    <scope>NUCLEOTIDE SEQUENCE [LARGE SCALE GENOMIC DNA]</scope>
</reference>
<comment type="catalytic activity">
    <reaction evidence="13">
        <text>N(4)-(alpha-D-Man-(1-&gt;3)-[alpha-D-Man-(1-&gt;3)-[alpha-D-Man-(1-&gt;6)]-alpha-D-Man-(1-&gt;6)]-beta-D-Man-(1-&gt;4)-beta-D-GlcNAc-(1-&gt;4)-beta-D-GlcNAc)-L-asparaginyl-[protein] (N-glucan mannose isomer 5A1,2) + UDP-N-acetyl-alpha-D-glucosamine = N(4)-{beta-D-GlcNAc-(1-&gt;2)-alpha-D-Man-(1-&gt;3)-[alpha-D-Man-(1-&gt;3)-[alpha-D-Man-(1-&gt;6)]-alpha-D-Man-(1-&gt;6)]-beta-D-Man-(1-&gt;4)-beta-D-GlcNAc-(1-&gt;4)-beta-D-GlcNAc}-L-asparaginyl-[protein] + UDP + H(+)</text>
        <dbReference type="Rhea" id="RHEA:11456"/>
        <dbReference type="Rhea" id="RHEA-COMP:14367"/>
        <dbReference type="Rhea" id="RHEA-COMP:14368"/>
        <dbReference type="ChEBI" id="CHEBI:15378"/>
        <dbReference type="ChEBI" id="CHEBI:57705"/>
        <dbReference type="ChEBI" id="CHEBI:58223"/>
        <dbReference type="ChEBI" id="CHEBI:59087"/>
        <dbReference type="ChEBI" id="CHEBI:60625"/>
        <dbReference type="EC" id="2.4.1.101"/>
    </reaction>
</comment>
<protein>
    <recommendedName>
        <fullName evidence="13">Alpha-1,3-mannosyl-glycoprotein 2-beta-N-acetylglucosaminyltransferase</fullName>
        <shortName evidence="13">GNT-I</shortName>
        <shortName evidence="13">GlcNAc-T I</shortName>
        <ecNumber evidence="13">2.4.1.101</ecNumber>
    </recommendedName>
    <alternativeName>
        <fullName evidence="13">N-glycosyl-oligosaccharide-glycoprotein N-acetylglucosaminyltransferase I</fullName>
    </alternativeName>
</protein>
<evidence type="ECO:0000256" key="2">
    <source>
        <dbReference type="ARBA" id="ARBA00004922"/>
    </source>
</evidence>
<keyword evidence="11" id="KW-0472">Membrane</keyword>
<keyword evidence="8 13" id="KW-0735">Signal-anchor</keyword>
<comment type="pathway">
    <text evidence="2 13">Protein modification; protein glycosylation.</text>
</comment>
<dbReference type="Pfam" id="PF03071">
    <property type="entry name" value="GNT-I"/>
    <property type="match status" value="1"/>
</dbReference>
<name>A0AAV2RPM9_MEGNR</name>
<dbReference type="GO" id="GO:0003827">
    <property type="term" value="F:alpha-1,3-mannosylglycoprotein 2-beta-N-acetylglucosaminyltransferase activity"/>
    <property type="evidence" value="ECO:0007669"/>
    <property type="project" value="UniProtKB-UniRule"/>
</dbReference>
<feature type="signal peptide" evidence="14">
    <location>
        <begin position="1"/>
        <end position="25"/>
    </location>
</feature>
<dbReference type="InterPro" id="IPR004139">
    <property type="entry name" value="Glyco_trans_13"/>
</dbReference>
<evidence type="ECO:0000256" key="14">
    <source>
        <dbReference type="SAM" id="SignalP"/>
    </source>
</evidence>
<feature type="domain" description="ILEI/PANDER" evidence="15">
    <location>
        <begin position="92"/>
        <end position="179"/>
    </location>
</feature>
<evidence type="ECO:0000256" key="13">
    <source>
        <dbReference type="RuleBase" id="RU368119"/>
    </source>
</evidence>
<evidence type="ECO:0000256" key="7">
    <source>
        <dbReference type="ARBA" id="ARBA00022723"/>
    </source>
</evidence>
<dbReference type="GO" id="GO:0047223">
    <property type="term" value="F:beta-1,3-galactosyl-O-glycosyl-glycoprotein beta-1,3-N-acetylglucosaminyltransferase activity"/>
    <property type="evidence" value="ECO:0007669"/>
    <property type="project" value="TreeGrafter"/>
</dbReference>
<evidence type="ECO:0000256" key="11">
    <source>
        <dbReference type="ARBA" id="ARBA00023136"/>
    </source>
</evidence>
<dbReference type="EC" id="2.4.1.101" evidence="13"/>
<evidence type="ECO:0000256" key="6">
    <source>
        <dbReference type="ARBA" id="ARBA00022692"/>
    </source>
</evidence>
<comment type="caution">
    <text evidence="16">The sequence shown here is derived from an EMBL/GenBank/DDBJ whole genome shotgun (WGS) entry which is preliminary data.</text>
</comment>
<keyword evidence="7 13" id="KW-0479">Metal-binding</keyword>
<dbReference type="InterPro" id="IPR052463">
    <property type="entry name" value="O-linked_mannose_GnT"/>
</dbReference>
<dbReference type="InterPro" id="IPR039477">
    <property type="entry name" value="ILEI/PANDER_dom"/>
</dbReference>
<comment type="function">
    <text evidence="13">Initiates complex N-linked carbohydrate formation. Essential for the conversion of high-mannose to hybrid and complex N-glycans.</text>
</comment>
<evidence type="ECO:0000256" key="9">
    <source>
        <dbReference type="ARBA" id="ARBA00022989"/>
    </source>
</evidence>
<organism evidence="16 17">
    <name type="scientific">Meganyctiphanes norvegica</name>
    <name type="common">Northern krill</name>
    <name type="synonym">Thysanopoda norvegica</name>
    <dbReference type="NCBI Taxonomy" id="48144"/>
    <lineage>
        <taxon>Eukaryota</taxon>
        <taxon>Metazoa</taxon>
        <taxon>Ecdysozoa</taxon>
        <taxon>Arthropoda</taxon>
        <taxon>Crustacea</taxon>
        <taxon>Multicrustacea</taxon>
        <taxon>Malacostraca</taxon>
        <taxon>Eumalacostraca</taxon>
        <taxon>Eucarida</taxon>
        <taxon>Euphausiacea</taxon>
        <taxon>Euphausiidae</taxon>
        <taxon>Meganyctiphanes</taxon>
    </lineage>
</organism>
<dbReference type="Pfam" id="PF15711">
    <property type="entry name" value="ILEI"/>
    <property type="match status" value="1"/>
</dbReference>
<dbReference type="PANTHER" id="PTHR46396:SF2">
    <property type="entry name" value="ILEI_PANDER DOMAIN-CONTAINING PROTEIN"/>
    <property type="match status" value="1"/>
</dbReference>
<evidence type="ECO:0000259" key="15">
    <source>
        <dbReference type="Pfam" id="PF15711"/>
    </source>
</evidence>
<feature type="chain" id="PRO_5043461148" description="Alpha-1,3-mannosyl-glycoprotein 2-beta-N-acetylglucosaminyltransferase" evidence="14">
    <location>
        <begin position="26"/>
        <end position="674"/>
    </location>
</feature>
<keyword evidence="12 13" id="KW-0464">Manganese</keyword>